<feature type="region of interest" description="Disordered" evidence="1">
    <location>
        <begin position="38"/>
        <end position="85"/>
    </location>
</feature>
<sequence>MTTPLDPHKDQDQVAHYSSNWYPPRLQSQYRLIPTKTKTKSLMTPQACITEPRPLATLIQQRHGRRRGQRRPTRPRRRRRKEVKRPKLVTLLACHSSAARVCPRQAPPGTACRASTTRGCESRTRSRCPPCSRPGKGIALAGHRNKAACCRAPAQCGPDRWDMEEAR</sequence>
<organism evidence="2 3">
    <name type="scientific">Ustilaginoidea virens</name>
    <name type="common">Rice false smut fungus</name>
    <name type="synonym">Villosiclava virens</name>
    <dbReference type="NCBI Taxonomy" id="1159556"/>
    <lineage>
        <taxon>Eukaryota</taxon>
        <taxon>Fungi</taxon>
        <taxon>Dikarya</taxon>
        <taxon>Ascomycota</taxon>
        <taxon>Pezizomycotina</taxon>
        <taxon>Sordariomycetes</taxon>
        <taxon>Hypocreomycetidae</taxon>
        <taxon>Hypocreales</taxon>
        <taxon>Clavicipitaceae</taxon>
        <taxon>Ustilaginoidea</taxon>
    </lineage>
</organism>
<name>A0A8E5HW21_USTVR</name>
<dbReference type="RefSeq" id="XP_043000289.1">
    <property type="nucleotide sequence ID" value="XM_043144354.1"/>
</dbReference>
<dbReference type="Proteomes" id="UP000027002">
    <property type="component" value="Chromosome 5"/>
</dbReference>
<feature type="region of interest" description="Disordered" evidence="1">
    <location>
        <begin position="1"/>
        <end position="20"/>
    </location>
</feature>
<dbReference type="KEGG" id="uvi:66067634"/>
<evidence type="ECO:0000256" key="1">
    <source>
        <dbReference type="SAM" id="MobiDB-lite"/>
    </source>
</evidence>
<dbReference type="GeneID" id="66067634"/>
<proteinExistence type="predicted"/>
<accession>A0A8E5HW21</accession>
<evidence type="ECO:0000313" key="3">
    <source>
        <dbReference type="Proteomes" id="UP000027002"/>
    </source>
</evidence>
<feature type="compositionally biased region" description="Basic residues" evidence="1">
    <location>
        <begin position="62"/>
        <end position="85"/>
    </location>
</feature>
<dbReference type="AlphaFoldDB" id="A0A8E5HW21"/>
<evidence type="ECO:0000313" key="2">
    <source>
        <dbReference type="EMBL" id="QUC22616.1"/>
    </source>
</evidence>
<dbReference type="EMBL" id="CP072757">
    <property type="protein sequence ID" value="QUC22616.1"/>
    <property type="molecule type" value="Genomic_DNA"/>
</dbReference>
<gene>
    <name evidence="2" type="ORF">UV8b_06857</name>
</gene>
<reference evidence="2" key="1">
    <citation type="submission" date="2020-03" db="EMBL/GenBank/DDBJ databases">
        <title>A mixture of massive structural variations and highly conserved coding sequences in Ustilaginoidea virens genome.</title>
        <authorList>
            <person name="Zhang K."/>
            <person name="Zhao Z."/>
            <person name="Zhang Z."/>
            <person name="Li Y."/>
            <person name="Hsiang T."/>
            <person name="Sun W."/>
        </authorList>
    </citation>
    <scope>NUCLEOTIDE SEQUENCE</scope>
    <source>
        <strain evidence="2">UV-8b</strain>
    </source>
</reference>
<feature type="compositionally biased region" description="Basic and acidic residues" evidence="1">
    <location>
        <begin position="1"/>
        <end position="13"/>
    </location>
</feature>
<keyword evidence="3" id="KW-1185">Reference proteome</keyword>
<protein>
    <submittedName>
        <fullName evidence="2">Uncharacterized protein</fullName>
    </submittedName>
</protein>